<evidence type="ECO:0000313" key="1">
    <source>
        <dbReference type="EMBL" id="BBO83233.1"/>
    </source>
</evidence>
<dbReference type="Proteomes" id="UP000425960">
    <property type="component" value="Chromosome"/>
</dbReference>
<accession>A0A5K7ZSP7</accession>
<organism evidence="1 2">
    <name type="scientific">Desulfosarcina ovata subsp. sediminis</name>
    <dbReference type="NCBI Taxonomy" id="885957"/>
    <lineage>
        <taxon>Bacteria</taxon>
        <taxon>Pseudomonadati</taxon>
        <taxon>Thermodesulfobacteriota</taxon>
        <taxon>Desulfobacteria</taxon>
        <taxon>Desulfobacterales</taxon>
        <taxon>Desulfosarcinaceae</taxon>
        <taxon>Desulfosarcina</taxon>
    </lineage>
</organism>
<dbReference type="RefSeq" id="WP_197910289.1">
    <property type="nucleotide sequence ID" value="NZ_AP021876.1"/>
</dbReference>
<gene>
    <name evidence="1" type="ORF">DSCO28_37990</name>
</gene>
<dbReference type="Pfam" id="PF20126">
    <property type="entry name" value="TumE"/>
    <property type="match status" value="1"/>
</dbReference>
<dbReference type="EMBL" id="AP021876">
    <property type="protein sequence ID" value="BBO83233.1"/>
    <property type="molecule type" value="Genomic_DNA"/>
</dbReference>
<protein>
    <submittedName>
        <fullName evidence="1">Uncharacterized protein</fullName>
    </submittedName>
</protein>
<dbReference type="AlphaFoldDB" id="A0A5K7ZSP7"/>
<evidence type="ECO:0000313" key="2">
    <source>
        <dbReference type="Proteomes" id="UP000425960"/>
    </source>
</evidence>
<sequence>MTAMDNNSPDDFGNLDTLLDLDGEIFMMDAGYWVKFEAKRVSPSPRIPHGIRYSLTLHDRNNVRVVGFDNAHAIKPKGRKRYSGQKVTWDHKHQIESVTAYEFESADQLLIDFWAAVEEQMGG</sequence>
<dbReference type="KEGG" id="dov:DSCO28_37990"/>
<dbReference type="InterPro" id="IPR045397">
    <property type="entry name" value="TumE-like"/>
</dbReference>
<proteinExistence type="predicted"/>
<reference evidence="1 2" key="1">
    <citation type="submission" date="2019-11" db="EMBL/GenBank/DDBJ databases">
        <title>Comparative genomics of hydrocarbon-degrading Desulfosarcina strains.</title>
        <authorList>
            <person name="Watanabe M."/>
            <person name="Kojima H."/>
            <person name="Fukui M."/>
        </authorList>
    </citation>
    <scope>NUCLEOTIDE SEQUENCE [LARGE SCALE GENOMIC DNA]</scope>
    <source>
        <strain evidence="1 2">28bB2T</strain>
    </source>
</reference>
<name>A0A5K7ZSP7_9BACT</name>